<protein>
    <recommendedName>
        <fullName evidence="2">Type II secretion system protein H</fullName>
    </recommendedName>
    <alternativeName>
        <fullName evidence="10">General secretion pathway protein H</fullName>
    </alternativeName>
</protein>
<feature type="domain" description="General secretion pathway GspH" evidence="12">
    <location>
        <begin position="52"/>
        <end position="181"/>
    </location>
</feature>
<dbReference type="Gene3D" id="3.55.40.10">
    <property type="entry name" value="minor pseudopilin epsh domain"/>
    <property type="match status" value="1"/>
</dbReference>
<sequence>MLAVTSRRKPVPPAAGLSLPELCTVLAIAAVLLAVAAPDLRDLVRTQQLKAATADLFAAIDFARARALARGRQVKLVPLDPLGADWRLGWRVLDDDDGGGSGGGAGAGGGTGTAGPVAEHGPLPPGIAVDFSFTNSARPYYIAYNGAGRSCADGDSAAARWGTVSLYHGGHIRRIKINMLGRARVCDPARDAGCDGAPAPP</sequence>
<evidence type="ECO:0000256" key="2">
    <source>
        <dbReference type="ARBA" id="ARBA00021549"/>
    </source>
</evidence>
<evidence type="ECO:0000256" key="5">
    <source>
        <dbReference type="ARBA" id="ARBA00022519"/>
    </source>
</evidence>
<comment type="similarity">
    <text evidence="9">Belongs to the GSP H family.</text>
</comment>
<comment type="caution">
    <text evidence="13">The sequence shown here is derived from an EMBL/GenBank/DDBJ whole genome shotgun (WGS) entry which is preliminary data.</text>
</comment>
<evidence type="ECO:0000256" key="1">
    <source>
        <dbReference type="ARBA" id="ARBA00004377"/>
    </source>
</evidence>
<evidence type="ECO:0000256" key="3">
    <source>
        <dbReference type="ARBA" id="ARBA00022475"/>
    </source>
</evidence>
<keyword evidence="7" id="KW-1133">Transmembrane helix</keyword>
<dbReference type="RefSeq" id="WP_258818239.1">
    <property type="nucleotide sequence ID" value="NZ_JANUGW010000015.1"/>
</dbReference>
<keyword evidence="6" id="KW-0812">Transmembrane</keyword>
<evidence type="ECO:0000256" key="4">
    <source>
        <dbReference type="ARBA" id="ARBA00022481"/>
    </source>
</evidence>
<evidence type="ECO:0000313" key="14">
    <source>
        <dbReference type="Proteomes" id="UP001204151"/>
    </source>
</evidence>
<name>A0ABT1ZUV9_9BURK</name>
<reference evidence="13 14" key="1">
    <citation type="submission" date="2022-08" db="EMBL/GenBank/DDBJ databases">
        <title>Reclassification of Massilia species as members of the genera Telluria, Duganella, Pseudoduganella, Mokoshia gen. nov. and Zemynaea gen. nov. using orthogonal and non-orthogonal genome-based approaches.</title>
        <authorList>
            <person name="Bowman J.P."/>
        </authorList>
    </citation>
    <scope>NUCLEOTIDE SEQUENCE [LARGE SCALE GENOMIC DNA]</scope>
    <source>
        <strain evidence="13 14">JCM 31316</strain>
    </source>
</reference>
<keyword evidence="5" id="KW-0997">Cell inner membrane</keyword>
<evidence type="ECO:0000256" key="8">
    <source>
        <dbReference type="ARBA" id="ARBA00023136"/>
    </source>
</evidence>
<accession>A0ABT1ZUV9</accession>
<keyword evidence="14" id="KW-1185">Reference proteome</keyword>
<dbReference type="InterPro" id="IPR022346">
    <property type="entry name" value="T2SS_GspH"/>
</dbReference>
<organism evidence="13 14">
    <name type="scientific">Massilia pinisoli</name>
    <dbReference type="NCBI Taxonomy" id="1772194"/>
    <lineage>
        <taxon>Bacteria</taxon>
        <taxon>Pseudomonadati</taxon>
        <taxon>Pseudomonadota</taxon>
        <taxon>Betaproteobacteria</taxon>
        <taxon>Burkholderiales</taxon>
        <taxon>Oxalobacteraceae</taxon>
        <taxon>Telluria group</taxon>
        <taxon>Massilia</taxon>
    </lineage>
</organism>
<proteinExistence type="inferred from homology"/>
<feature type="compositionally biased region" description="Gly residues" evidence="11">
    <location>
        <begin position="99"/>
        <end position="113"/>
    </location>
</feature>
<evidence type="ECO:0000256" key="7">
    <source>
        <dbReference type="ARBA" id="ARBA00022989"/>
    </source>
</evidence>
<evidence type="ECO:0000256" key="9">
    <source>
        <dbReference type="ARBA" id="ARBA00025772"/>
    </source>
</evidence>
<dbReference type="SUPFAM" id="SSF54523">
    <property type="entry name" value="Pili subunits"/>
    <property type="match status" value="1"/>
</dbReference>
<dbReference type="Pfam" id="PF12019">
    <property type="entry name" value="GspH"/>
    <property type="match status" value="1"/>
</dbReference>
<feature type="region of interest" description="Disordered" evidence="11">
    <location>
        <begin position="99"/>
        <end position="119"/>
    </location>
</feature>
<evidence type="ECO:0000259" key="12">
    <source>
        <dbReference type="Pfam" id="PF12019"/>
    </source>
</evidence>
<dbReference type="InterPro" id="IPR045584">
    <property type="entry name" value="Pilin-like"/>
</dbReference>
<evidence type="ECO:0000256" key="10">
    <source>
        <dbReference type="ARBA" id="ARBA00030775"/>
    </source>
</evidence>
<dbReference type="Proteomes" id="UP001204151">
    <property type="component" value="Unassembled WGS sequence"/>
</dbReference>
<keyword evidence="3" id="KW-1003">Cell membrane</keyword>
<keyword evidence="8" id="KW-0472">Membrane</keyword>
<gene>
    <name evidence="13" type="ORF">NX784_18870</name>
</gene>
<evidence type="ECO:0000256" key="6">
    <source>
        <dbReference type="ARBA" id="ARBA00022692"/>
    </source>
</evidence>
<evidence type="ECO:0000256" key="11">
    <source>
        <dbReference type="SAM" id="MobiDB-lite"/>
    </source>
</evidence>
<keyword evidence="4" id="KW-0488">Methylation</keyword>
<comment type="subcellular location">
    <subcellularLocation>
        <location evidence="1">Cell inner membrane</location>
        <topology evidence="1">Single-pass membrane protein</topology>
    </subcellularLocation>
</comment>
<dbReference type="EMBL" id="JANUGW010000015">
    <property type="protein sequence ID" value="MCS0583660.1"/>
    <property type="molecule type" value="Genomic_DNA"/>
</dbReference>
<evidence type="ECO:0000313" key="13">
    <source>
        <dbReference type="EMBL" id="MCS0583660.1"/>
    </source>
</evidence>